<evidence type="ECO:0000259" key="8">
    <source>
        <dbReference type="Pfam" id="PF04239"/>
    </source>
</evidence>
<dbReference type="AlphaFoldDB" id="A0A9D1DQP5"/>
<evidence type="ECO:0000256" key="2">
    <source>
        <dbReference type="ARBA" id="ARBA00006448"/>
    </source>
</evidence>
<dbReference type="Proteomes" id="UP000886785">
    <property type="component" value="Unassembled WGS sequence"/>
</dbReference>
<evidence type="ECO:0000256" key="5">
    <source>
        <dbReference type="ARBA" id="ARBA00022989"/>
    </source>
</evidence>
<comment type="similarity">
    <text evidence="2">Belongs to the UPF0702 family.</text>
</comment>
<evidence type="ECO:0000256" key="6">
    <source>
        <dbReference type="ARBA" id="ARBA00023136"/>
    </source>
</evidence>
<organism evidence="9 10">
    <name type="scientific">Candidatus Gallacutalibacter pullicola</name>
    <dbReference type="NCBI Taxonomy" id="2840830"/>
    <lineage>
        <taxon>Bacteria</taxon>
        <taxon>Bacillati</taxon>
        <taxon>Bacillota</taxon>
        <taxon>Clostridia</taxon>
        <taxon>Eubacteriales</taxon>
        <taxon>Candidatus Gallacutalibacter</taxon>
    </lineage>
</organism>
<accession>A0A9D1DQP5</accession>
<reference evidence="9" key="2">
    <citation type="journal article" date="2021" name="PeerJ">
        <title>Extensive microbial diversity within the chicken gut microbiome revealed by metagenomics and culture.</title>
        <authorList>
            <person name="Gilroy R."/>
            <person name="Ravi A."/>
            <person name="Getino M."/>
            <person name="Pursley I."/>
            <person name="Horton D.L."/>
            <person name="Alikhan N.F."/>
            <person name="Baker D."/>
            <person name="Gharbi K."/>
            <person name="Hall N."/>
            <person name="Watson M."/>
            <person name="Adriaenssens E.M."/>
            <person name="Foster-Nyarko E."/>
            <person name="Jarju S."/>
            <person name="Secka A."/>
            <person name="Antonio M."/>
            <person name="Oren A."/>
            <person name="Chaudhuri R.R."/>
            <person name="La Ragione R."/>
            <person name="Hildebrand F."/>
            <person name="Pallen M.J."/>
        </authorList>
    </citation>
    <scope>NUCLEOTIDE SEQUENCE</scope>
    <source>
        <strain evidence="9">ChiSjej1B19-7085</strain>
    </source>
</reference>
<dbReference type="PANTHER" id="PTHR34582:SF6">
    <property type="entry name" value="UPF0702 TRANSMEMBRANE PROTEIN YCAP"/>
    <property type="match status" value="1"/>
</dbReference>
<comment type="subcellular location">
    <subcellularLocation>
        <location evidence="1">Cell membrane</location>
        <topology evidence="1">Multi-pass membrane protein</topology>
    </subcellularLocation>
</comment>
<keyword evidence="3" id="KW-1003">Cell membrane</keyword>
<dbReference type="EMBL" id="DVHF01000075">
    <property type="protein sequence ID" value="HIR57284.1"/>
    <property type="molecule type" value="Genomic_DNA"/>
</dbReference>
<dbReference type="Pfam" id="PF04239">
    <property type="entry name" value="DUF421"/>
    <property type="match status" value="1"/>
</dbReference>
<keyword evidence="5 7" id="KW-1133">Transmembrane helix</keyword>
<keyword evidence="6 7" id="KW-0472">Membrane</keyword>
<proteinExistence type="inferred from homology"/>
<gene>
    <name evidence="9" type="ORF">IAA54_06420</name>
</gene>
<protein>
    <submittedName>
        <fullName evidence="9">DUF421 domain-containing protein</fullName>
    </submittedName>
</protein>
<dbReference type="InterPro" id="IPR023090">
    <property type="entry name" value="UPF0702_alpha/beta_dom_sf"/>
</dbReference>
<evidence type="ECO:0000256" key="3">
    <source>
        <dbReference type="ARBA" id="ARBA00022475"/>
    </source>
</evidence>
<dbReference type="PANTHER" id="PTHR34582">
    <property type="entry name" value="UPF0702 TRANSMEMBRANE PROTEIN YCAP"/>
    <property type="match status" value="1"/>
</dbReference>
<feature type="transmembrane region" description="Helical" evidence="7">
    <location>
        <begin position="6"/>
        <end position="23"/>
    </location>
</feature>
<comment type="caution">
    <text evidence="9">The sequence shown here is derived from an EMBL/GenBank/DDBJ whole genome shotgun (WGS) entry which is preliminary data.</text>
</comment>
<evidence type="ECO:0000256" key="4">
    <source>
        <dbReference type="ARBA" id="ARBA00022692"/>
    </source>
</evidence>
<sequence>MLISFLRTLLLYIVIIAAVRLMGKRQISELQTSELVVTLLISDIAAVPMQDTGQPLTSGFIPIIALVMFEIIVSVWMLKSRGFRRMVCGRPIVVINNGRLDQREMKRLRMTTEDLFEQLRQKNVFSLEDVAYAIVETNGLLSVIKKPNRETPTADAMGLIVPDTGIETVVVSDGEISESAAALCGKSRGWVEGVLRGKNLKAEQVFLMTANTAGEFMIIKKDSKGVIT</sequence>
<name>A0A9D1DQP5_9FIRM</name>
<dbReference type="GO" id="GO:0005886">
    <property type="term" value="C:plasma membrane"/>
    <property type="evidence" value="ECO:0007669"/>
    <property type="project" value="UniProtKB-SubCell"/>
</dbReference>
<dbReference type="InterPro" id="IPR007353">
    <property type="entry name" value="DUF421"/>
</dbReference>
<feature type="domain" description="YetF C-terminal" evidence="8">
    <location>
        <begin position="79"/>
        <end position="210"/>
    </location>
</feature>
<evidence type="ECO:0000256" key="1">
    <source>
        <dbReference type="ARBA" id="ARBA00004651"/>
    </source>
</evidence>
<keyword evidence="4 7" id="KW-0812">Transmembrane</keyword>
<dbReference type="Gene3D" id="3.30.240.20">
    <property type="entry name" value="bsu07140 like domains"/>
    <property type="match status" value="2"/>
</dbReference>
<feature type="transmembrane region" description="Helical" evidence="7">
    <location>
        <begin position="59"/>
        <end position="78"/>
    </location>
</feature>
<reference evidence="9" key="1">
    <citation type="submission" date="2020-10" db="EMBL/GenBank/DDBJ databases">
        <authorList>
            <person name="Gilroy R."/>
        </authorList>
    </citation>
    <scope>NUCLEOTIDE SEQUENCE</scope>
    <source>
        <strain evidence="9">ChiSjej1B19-7085</strain>
    </source>
</reference>
<evidence type="ECO:0000313" key="9">
    <source>
        <dbReference type="EMBL" id="HIR57284.1"/>
    </source>
</evidence>
<evidence type="ECO:0000313" key="10">
    <source>
        <dbReference type="Proteomes" id="UP000886785"/>
    </source>
</evidence>
<evidence type="ECO:0000256" key="7">
    <source>
        <dbReference type="SAM" id="Phobius"/>
    </source>
</evidence>